<dbReference type="RefSeq" id="WP_188754363.1">
    <property type="nucleotide sequence ID" value="NZ_BMJY01000001.1"/>
</dbReference>
<sequence>MELDAPAKLEFVLYDKTGEFRQTIVPNTVHAELLWNGASFAELTFDDDDKAWSDLGPGSRVRVLVNGRSEIHGPIVEFAGEGPEGGTTITVEDDFRLFRNLGWQVPGAPISGQGAAAYRRYTGPTETVVKAACADLSARMGLGWTIAPNKQLGSAQRVEFRMHPLVDKLVPLLEADALTWTLRDGVVEVEAGDLFPRVLTAESGVLGDYSWRITAPTATQVVVGGEGEGVERLFQRFTNPAAEAEWGFPVEIFKDSRMAQGVTDLSPDGREALAEGSAKVSLTADLIENSWFRYGAYKVGDLVQVQIGPADHPQIDTVEVITQVVIDDTPEEGLTITPHLGEIEDDGDSRLARQVARLSAALRDLRSAS</sequence>
<reference evidence="2" key="2">
    <citation type="submission" date="2020-09" db="EMBL/GenBank/DDBJ databases">
        <authorList>
            <person name="Sun Q."/>
            <person name="Zhou Y."/>
        </authorList>
    </citation>
    <scope>NUCLEOTIDE SEQUENCE</scope>
    <source>
        <strain evidence="2">CGMCC 1.15794</strain>
    </source>
</reference>
<accession>A0A917IDE6</accession>
<gene>
    <name evidence="2" type="ORF">GCM10010921_01820</name>
</gene>
<dbReference type="InterPro" id="IPR029432">
    <property type="entry name" value="Gp28/Gp37-like_dom"/>
</dbReference>
<dbReference type="EMBL" id="BMJY01000001">
    <property type="protein sequence ID" value="GGH34257.1"/>
    <property type="molecule type" value="Genomic_DNA"/>
</dbReference>
<dbReference type="AlphaFoldDB" id="A0A917IDE6"/>
<evidence type="ECO:0000313" key="2">
    <source>
        <dbReference type="EMBL" id="GGH34257.1"/>
    </source>
</evidence>
<evidence type="ECO:0000313" key="3">
    <source>
        <dbReference type="Proteomes" id="UP000657592"/>
    </source>
</evidence>
<organism evidence="2 3">
    <name type="scientific">Microbacterium album</name>
    <dbReference type="NCBI Taxonomy" id="2053191"/>
    <lineage>
        <taxon>Bacteria</taxon>
        <taxon>Bacillati</taxon>
        <taxon>Actinomycetota</taxon>
        <taxon>Actinomycetes</taxon>
        <taxon>Micrococcales</taxon>
        <taxon>Microbacteriaceae</taxon>
        <taxon>Microbacterium</taxon>
    </lineage>
</organism>
<dbReference type="Pfam" id="PF14594">
    <property type="entry name" value="Sipho_Gp37"/>
    <property type="match status" value="1"/>
</dbReference>
<reference evidence="2" key="1">
    <citation type="journal article" date="2014" name="Int. J. Syst. Evol. Microbiol.">
        <title>Complete genome sequence of Corynebacterium casei LMG S-19264T (=DSM 44701T), isolated from a smear-ripened cheese.</title>
        <authorList>
            <consortium name="US DOE Joint Genome Institute (JGI-PGF)"/>
            <person name="Walter F."/>
            <person name="Albersmeier A."/>
            <person name="Kalinowski J."/>
            <person name="Ruckert C."/>
        </authorList>
    </citation>
    <scope>NUCLEOTIDE SEQUENCE</scope>
    <source>
        <strain evidence="2">CGMCC 1.15794</strain>
    </source>
</reference>
<dbReference type="Proteomes" id="UP000657592">
    <property type="component" value="Unassembled WGS sequence"/>
</dbReference>
<keyword evidence="3" id="KW-1185">Reference proteome</keyword>
<comment type="caution">
    <text evidence="2">The sequence shown here is derived from an EMBL/GenBank/DDBJ whole genome shotgun (WGS) entry which is preliminary data.</text>
</comment>
<feature type="domain" description="Gp28/Gp37-like" evidence="1">
    <location>
        <begin position="14"/>
        <end position="341"/>
    </location>
</feature>
<evidence type="ECO:0000259" key="1">
    <source>
        <dbReference type="Pfam" id="PF14594"/>
    </source>
</evidence>
<protein>
    <recommendedName>
        <fullName evidence="1">Gp28/Gp37-like domain-containing protein</fullName>
    </recommendedName>
</protein>
<proteinExistence type="predicted"/>
<name>A0A917IDE6_9MICO</name>